<keyword evidence="1" id="KW-0808">Transferase</keyword>
<evidence type="ECO:0000259" key="3">
    <source>
        <dbReference type="Pfam" id="PF13439"/>
    </source>
</evidence>
<dbReference type="PANTHER" id="PTHR46401:SF2">
    <property type="entry name" value="GLYCOSYLTRANSFERASE WBBK-RELATED"/>
    <property type="match status" value="1"/>
</dbReference>
<dbReference type="Gene3D" id="3.40.50.2000">
    <property type="entry name" value="Glycogen Phosphorylase B"/>
    <property type="match status" value="2"/>
</dbReference>
<dbReference type="Proteomes" id="UP001454489">
    <property type="component" value="Unassembled WGS sequence"/>
</dbReference>
<dbReference type="InterPro" id="IPR028098">
    <property type="entry name" value="Glyco_trans_4-like_N"/>
</dbReference>
<evidence type="ECO:0000256" key="1">
    <source>
        <dbReference type="ARBA" id="ARBA00022679"/>
    </source>
</evidence>
<feature type="domain" description="Glycosyltransferase subfamily 4-like N-terminal" evidence="3">
    <location>
        <begin position="87"/>
        <end position="195"/>
    </location>
</feature>
<evidence type="ECO:0000313" key="5">
    <source>
        <dbReference type="Proteomes" id="UP001454489"/>
    </source>
</evidence>
<organism evidence="4 5">
    <name type="scientific">Maccoyibacter intestinihominis</name>
    <dbReference type="NCBI Taxonomy" id="3133499"/>
    <lineage>
        <taxon>Bacteria</taxon>
        <taxon>Bacillati</taxon>
        <taxon>Bacillota</taxon>
        <taxon>Clostridia</taxon>
        <taxon>Lachnospirales</taxon>
        <taxon>Lachnospiraceae</taxon>
        <taxon>Maccoyibacter</taxon>
    </lineage>
</organism>
<dbReference type="RefSeq" id="WP_353531193.1">
    <property type="nucleotide sequence ID" value="NZ_JBBMEX010000011.1"/>
</dbReference>
<sequence>MNIGFDSVGILGPASKNRGIGNYTKSQFLKMAEIDKENQYFFLNTYEADFSLSEFMEDASNLHEEFYFFGKGNFLLHDRINYELVGKVVKRFLKDNQIDVFYMTSPFDENMTLYRKEWFEGVTVVATVYDIIPYMRKEQYFPRFSRAKQYYEMRIDMLKWVDQILVISESVKQDMIKYMNFAPEKIDVIWGAVDERFKEIPVADETEKEIREKFGITDSFIICTGGADGRKNLDGLIRAFGAMPTELKEQYQLVIVCKLSQETVDGFMKLAKESDADGRVICTNFVTDEELLILYNLAHLTAFPSKYEGFGLPVVESWACGTPVLTSNNSSLVEVGGDGAVLVNPNDVSDITRGLVQALSETDLEELLQKGKKRLERFQWKVVAEDTLKFIQDAYEKHEKTNQDLTKEEKPEEIYADKKWLSRLYAERIIGQKYTSLEIWHLARMIAYADGVDKD</sequence>
<dbReference type="SUPFAM" id="SSF53756">
    <property type="entry name" value="UDP-Glycosyltransferase/glycogen phosphorylase"/>
    <property type="match status" value="1"/>
</dbReference>
<dbReference type="CDD" id="cd03809">
    <property type="entry name" value="GT4_MtfB-like"/>
    <property type="match status" value="1"/>
</dbReference>
<dbReference type="PANTHER" id="PTHR46401">
    <property type="entry name" value="GLYCOSYLTRANSFERASE WBBK-RELATED"/>
    <property type="match status" value="1"/>
</dbReference>
<evidence type="ECO:0000313" key="4">
    <source>
        <dbReference type="EMBL" id="MEQ2558372.1"/>
    </source>
</evidence>
<name>A0ABV1HF87_9FIRM</name>
<comment type="caution">
    <text evidence="4">The sequence shown here is derived from an EMBL/GenBank/DDBJ whole genome shotgun (WGS) entry which is preliminary data.</text>
</comment>
<reference evidence="4 5" key="1">
    <citation type="submission" date="2024-03" db="EMBL/GenBank/DDBJ databases">
        <title>Human intestinal bacterial collection.</title>
        <authorList>
            <person name="Pauvert C."/>
            <person name="Hitch T.C.A."/>
            <person name="Clavel T."/>
        </authorList>
    </citation>
    <scope>NUCLEOTIDE SEQUENCE [LARGE SCALE GENOMIC DNA]</scope>
    <source>
        <strain evidence="4 5">CLA-AA-H185</strain>
    </source>
</reference>
<feature type="domain" description="Glycosyl transferase family 1" evidence="2">
    <location>
        <begin position="208"/>
        <end position="370"/>
    </location>
</feature>
<dbReference type="EMBL" id="JBBMEX010000011">
    <property type="protein sequence ID" value="MEQ2558372.1"/>
    <property type="molecule type" value="Genomic_DNA"/>
</dbReference>
<gene>
    <name evidence="4" type="ORF">WMO43_10915</name>
</gene>
<evidence type="ECO:0000259" key="2">
    <source>
        <dbReference type="Pfam" id="PF00534"/>
    </source>
</evidence>
<proteinExistence type="predicted"/>
<accession>A0ABV1HF87</accession>
<protein>
    <submittedName>
        <fullName evidence="4">Glycosyltransferase family 1 protein</fullName>
    </submittedName>
</protein>
<dbReference type="Pfam" id="PF00534">
    <property type="entry name" value="Glycos_transf_1"/>
    <property type="match status" value="1"/>
</dbReference>
<dbReference type="InterPro" id="IPR001296">
    <property type="entry name" value="Glyco_trans_1"/>
</dbReference>
<keyword evidence="5" id="KW-1185">Reference proteome</keyword>
<dbReference type="Pfam" id="PF13439">
    <property type="entry name" value="Glyco_transf_4"/>
    <property type="match status" value="1"/>
</dbReference>